<dbReference type="PANTHER" id="PTHR38465:SF1">
    <property type="entry name" value="HTH-TYPE TRANSCRIPTIONAL REGULATOR MJ1563-RELATED"/>
    <property type="match status" value="1"/>
</dbReference>
<organism evidence="6 7">
    <name type="scientific">Chitinimonas lacunae</name>
    <dbReference type="NCBI Taxonomy" id="1963018"/>
    <lineage>
        <taxon>Bacteria</taxon>
        <taxon>Pseudomonadati</taxon>
        <taxon>Pseudomonadota</taxon>
        <taxon>Betaproteobacteria</taxon>
        <taxon>Neisseriales</taxon>
        <taxon>Chitinibacteraceae</taxon>
        <taxon>Chitinimonas</taxon>
    </lineage>
</organism>
<dbReference type="Proteomes" id="UP001595791">
    <property type="component" value="Unassembled WGS sequence"/>
</dbReference>
<dbReference type="PANTHER" id="PTHR38465">
    <property type="entry name" value="HTH-TYPE TRANSCRIPTIONAL REGULATOR MJ1563-RELATED"/>
    <property type="match status" value="1"/>
</dbReference>
<proteinExistence type="inferred from homology"/>
<evidence type="ECO:0000313" key="6">
    <source>
        <dbReference type="EMBL" id="MFC4158724.1"/>
    </source>
</evidence>
<dbReference type="InterPro" id="IPR036388">
    <property type="entry name" value="WH-like_DNA-bd_sf"/>
</dbReference>
<dbReference type="CDD" id="cd00090">
    <property type="entry name" value="HTH_ARSR"/>
    <property type="match status" value="1"/>
</dbReference>
<keyword evidence="2 4" id="KW-0238">DNA-binding</keyword>
<evidence type="ECO:0000256" key="3">
    <source>
        <dbReference type="ARBA" id="ARBA00023163"/>
    </source>
</evidence>
<evidence type="ECO:0000256" key="1">
    <source>
        <dbReference type="ARBA" id="ARBA00023015"/>
    </source>
</evidence>
<protein>
    <recommendedName>
        <fullName evidence="4">HTH-type transcriptional regulator</fullName>
    </recommendedName>
</protein>
<dbReference type="InterPro" id="IPR026282">
    <property type="entry name" value="MJ1563"/>
</dbReference>
<evidence type="ECO:0000313" key="7">
    <source>
        <dbReference type="Proteomes" id="UP001595791"/>
    </source>
</evidence>
<dbReference type="RefSeq" id="WP_378161711.1">
    <property type="nucleotide sequence ID" value="NZ_JBHSBU010000001.1"/>
</dbReference>
<dbReference type="InterPro" id="IPR000835">
    <property type="entry name" value="HTH_MarR-typ"/>
</dbReference>
<evidence type="ECO:0000256" key="4">
    <source>
        <dbReference type="PIRNR" id="PIRNR006707"/>
    </source>
</evidence>
<comment type="caution">
    <text evidence="6">The sequence shown here is derived from an EMBL/GenBank/DDBJ whole genome shotgun (WGS) entry which is preliminary data.</text>
</comment>
<dbReference type="Gene3D" id="1.10.10.10">
    <property type="entry name" value="Winged helix-like DNA-binding domain superfamily/Winged helix DNA-binding domain"/>
    <property type="match status" value="1"/>
</dbReference>
<keyword evidence="3 4" id="KW-0804">Transcription</keyword>
<dbReference type="PIRSF" id="PIRSF006707">
    <property type="entry name" value="MJ1563"/>
    <property type="match status" value="1"/>
</dbReference>
<keyword evidence="1 4" id="KW-0805">Transcription regulation</keyword>
<dbReference type="SUPFAM" id="SSF46785">
    <property type="entry name" value="Winged helix' DNA-binding domain"/>
    <property type="match status" value="1"/>
</dbReference>
<accession>A0ABV8MKQ1</accession>
<dbReference type="InterPro" id="IPR052362">
    <property type="entry name" value="HTH-GbsR_regulator"/>
</dbReference>
<reference evidence="7" key="1">
    <citation type="journal article" date="2019" name="Int. J. Syst. Evol. Microbiol.">
        <title>The Global Catalogue of Microorganisms (GCM) 10K type strain sequencing project: providing services to taxonomists for standard genome sequencing and annotation.</title>
        <authorList>
            <consortium name="The Broad Institute Genomics Platform"/>
            <consortium name="The Broad Institute Genome Sequencing Center for Infectious Disease"/>
            <person name="Wu L."/>
            <person name="Ma J."/>
        </authorList>
    </citation>
    <scope>NUCLEOTIDE SEQUENCE [LARGE SCALE GENOMIC DNA]</scope>
    <source>
        <strain evidence="7">LMG 29894</strain>
    </source>
</reference>
<dbReference type="InterPro" id="IPR011991">
    <property type="entry name" value="ArsR-like_HTH"/>
</dbReference>
<evidence type="ECO:0000256" key="2">
    <source>
        <dbReference type="ARBA" id="ARBA00023125"/>
    </source>
</evidence>
<feature type="domain" description="HTH marR-type" evidence="5">
    <location>
        <begin position="22"/>
        <end position="80"/>
    </location>
</feature>
<name>A0ABV8MKQ1_9NEIS</name>
<keyword evidence="7" id="KW-1185">Reference proteome</keyword>
<dbReference type="EMBL" id="JBHSBU010000001">
    <property type="protein sequence ID" value="MFC4158724.1"/>
    <property type="molecule type" value="Genomic_DNA"/>
</dbReference>
<gene>
    <name evidence="6" type="ORF">ACFOW7_05035</name>
</gene>
<sequence length="182" mass="21199">MKLSPTMQKFVLHWGEMGTRWGVNRTVAQIHALLFLADHPLNADDIVETLGVARSNVSVSLKELQSWGLVRVVHVLGDRRDHFQTFDDVWEIFRTVVEERKRREIDPTLTLLRQCKLEAEDDPQLGEQARRKLDMTLDFVESMAEGYEELRRLPPATLLRLLHFGSKVQRWMGRRADSHEKS</sequence>
<dbReference type="Pfam" id="PF12802">
    <property type="entry name" value="MarR_2"/>
    <property type="match status" value="1"/>
</dbReference>
<dbReference type="InterPro" id="IPR036390">
    <property type="entry name" value="WH_DNA-bd_sf"/>
</dbReference>
<evidence type="ECO:0000259" key="5">
    <source>
        <dbReference type="Pfam" id="PF12802"/>
    </source>
</evidence>
<comment type="similarity">
    <text evidence="4">Belongs to the GbsR family.</text>
</comment>